<keyword evidence="11" id="KW-1185">Reference proteome</keyword>
<evidence type="ECO:0000313" key="10">
    <source>
        <dbReference type="EMBL" id="KAK7847107.1"/>
    </source>
</evidence>
<dbReference type="Gene3D" id="3.10.20.90">
    <property type="entry name" value="Phosphatidylinositol 3-kinase Catalytic Subunit, Chain A, domain 1"/>
    <property type="match status" value="1"/>
</dbReference>
<comment type="catalytic activity">
    <reaction evidence="7">
        <text>L-threonyl-[protein] + ATP = O-phospho-L-threonyl-[protein] + ADP + H(+)</text>
        <dbReference type="Rhea" id="RHEA:46608"/>
        <dbReference type="Rhea" id="RHEA-COMP:11060"/>
        <dbReference type="Rhea" id="RHEA-COMP:11605"/>
        <dbReference type="ChEBI" id="CHEBI:15378"/>
        <dbReference type="ChEBI" id="CHEBI:30013"/>
        <dbReference type="ChEBI" id="CHEBI:30616"/>
        <dbReference type="ChEBI" id="CHEBI:61977"/>
        <dbReference type="ChEBI" id="CHEBI:456216"/>
        <dbReference type="EC" id="2.7.11.1"/>
    </reaction>
</comment>
<evidence type="ECO:0000256" key="8">
    <source>
        <dbReference type="ARBA" id="ARBA00048679"/>
    </source>
</evidence>
<evidence type="ECO:0000256" key="6">
    <source>
        <dbReference type="ARBA" id="ARBA00022840"/>
    </source>
</evidence>
<name>A0AAW0L7P0_QUESU</name>
<keyword evidence="6" id="KW-0067">ATP-binding</keyword>
<comment type="caution">
    <text evidence="10">The sequence shown here is derived from an EMBL/GenBank/DDBJ whole genome shotgun (WGS) entry which is preliminary data.</text>
</comment>
<evidence type="ECO:0000256" key="7">
    <source>
        <dbReference type="ARBA" id="ARBA00047899"/>
    </source>
</evidence>
<dbReference type="EMBL" id="PKMF04000146">
    <property type="protein sequence ID" value="KAK7847107.1"/>
    <property type="molecule type" value="Genomic_DNA"/>
</dbReference>
<reference evidence="10 11" key="1">
    <citation type="journal article" date="2018" name="Sci. Data">
        <title>The draft genome sequence of cork oak.</title>
        <authorList>
            <person name="Ramos A.M."/>
            <person name="Usie A."/>
            <person name="Barbosa P."/>
            <person name="Barros P.M."/>
            <person name="Capote T."/>
            <person name="Chaves I."/>
            <person name="Simoes F."/>
            <person name="Abreu I."/>
            <person name="Carrasquinho I."/>
            <person name="Faro C."/>
            <person name="Guimaraes J.B."/>
            <person name="Mendonca D."/>
            <person name="Nobrega F."/>
            <person name="Rodrigues L."/>
            <person name="Saibo N.J.M."/>
            <person name="Varela M.C."/>
            <person name="Egas C."/>
            <person name="Matos J."/>
            <person name="Miguel C.M."/>
            <person name="Oliveira M.M."/>
            <person name="Ricardo C.P."/>
            <person name="Goncalves S."/>
        </authorList>
    </citation>
    <scope>NUCLEOTIDE SEQUENCE [LARGE SCALE GENOMIC DNA]</scope>
    <source>
        <strain evidence="11">cv. HL8</strain>
    </source>
</reference>
<dbReference type="GO" id="GO:0005524">
    <property type="term" value="F:ATP binding"/>
    <property type="evidence" value="ECO:0007669"/>
    <property type="project" value="UniProtKB-KW"/>
</dbReference>
<evidence type="ECO:0000256" key="5">
    <source>
        <dbReference type="ARBA" id="ARBA00022777"/>
    </source>
</evidence>
<proteinExistence type="predicted"/>
<dbReference type="GO" id="GO:0004674">
    <property type="term" value="F:protein serine/threonine kinase activity"/>
    <property type="evidence" value="ECO:0007669"/>
    <property type="project" value="UniProtKB-KW"/>
</dbReference>
<evidence type="ECO:0000256" key="1">
    <source>
        <dbReference type="ARBA" id="ARBA00012513"/>
    </source>
</evidence>
<keyword evidence="3" id="KW-0808">Transferase</keyword>
<evidence type="ECO:0000259" key="9">
    <source>
        <dbReference type="Pfam" id="PF12202"/>
    </source>
</evidence>
<keyword evidence="2" id="KW-0723">Serine/threonine-protein kinase</keyword>
<feature type="domain" description="Serine/threonine-protein kinase OSR1/WNK CCT" evidence="9">
    <location>
        <begin position="98"/>
        <end position="154"/>
    </location>
</feature>
<gene>
    <name evidence="10" type="primary">WNK8_1</name>
    <name evidence="10" type="ORF">CFP56_007148</name>
</gene>
<dbReference type="AlphaFoldDB" id="A0AAW0L7P0"/>
<evidence type="ECO:0000256" key="2">
    <source>
        <dbReference type="ARBA" id="ARBA00022527"/>
    </source>
</evidence>
<protein>
    <recommendedName>
        <fullName evidence="1">non-specific serine/threonine protein kinase</fullName>
        <ecNumber evidence="1">2.7.11.1</ecNumber>
    </recommendedName>
</protein>
<comment type="catalytic activity">
    <reaction evidence="8">
        <text>L-seryl-[protein] + ATP = O-phospho-L-seryl-[protein] + ADP + H(+)</text>
        <dbReference type="Rhea" id="RHEA:17989"/>
        <dbReference type="Rhea" id="RHEA-COMP:9863"/>
        <dbReference type="Rhea" id="RHEA-COMP:11604"/>
        <dbReference type="ChEBI" id="CHEBI:15378"/>
        <dbReference type="ChEBI" id="CHEBI:29999"/>
        <dbReference type="ChEBI" id="CHEBI:30616"/>
        <dbReference type="ChEBI" id="CHEBI:83421"/>
        <dbReference type="ChEBI" id="CHEBI:456216"/>
        <dbReference type="EC" id="2.7.11.1"/>
    </reaction>
</comment>
<evidence type="ECO:0000313" key="11">
    <source>
        <dbReference type="Proteomes" id="UP000237347"/>
    </source>
</evidence>
<dbReference type="InterPro" id="IPR024678">
    <property type="entry name" value="Kinase_OSR1/WNK_CCT"/>
</dbReference>
<evidence type="ECO:0000256" key="3">
    <source>
        <dbReference type="ARBA" id="ARBA00022679"/>
    </source>
</evidence>
<evidence type="ECO:0000256" key="4">
    <source>
        <dbReference type="ARBA" id="ARBA00022741"/>
    </source>
</evidence>
<keyword evidence="4" id="KW-0547">Nucleotide-binding</keyword>
<dbReference type="Proteomes" id="UP000237347">
    <property type="component" value="Unassembled WGS sequence"/>
</dbReference>
<accession>A0AAW0L7P0</accession>
<dbReference type="EC" id="2.7.11.1" evidence="1"/>
<dbReference type="InterPro" id="IPR050588">
    <property type="entry name" value="WNK_Ser-Thr_kinase"/>
</dbReference>
<dbReference type="Pfam" id="PF12202">
    <property type="entry name" value="OSR1_C"/>
    <property type="match status" value="1"/>
</dbReference>
<dbReference type="PANTHER" id="PTHR13902">
    <property type="entry name" value="SERINE/THREONINE-PROTEIN KINASE WNK WITH NO LYSINE -RELATED"/>
    <property type="match status" value="1"/>
</dbReference>
<organism evidence="10 11">
    <name type="scientific">Quercus suber</name>
    <name type="common">Cork oak</name>
    <dbReference type="NCBI Taxonomy" id="58331"/>
    <lineage>
        <taxon>Eukaryota</taxon>
        <taxon>Viridiplantae</taxon>
        <taxon>Streptophyta</taxon>
        <taxon>Embryophyta</taxon>
        <taxon>Tracheophyta</taxon>
        <taxon>Spermatophyta</taxon>
        <taxon>Magnoliopsida</taxon>
        <taxon>eudicotyledons</taxon>
        <taxon>Gunneridae</taxon>
        <taxon>Pentapetalae</taxon>
        <taxon>rosids</taxon>
        <taxon>fabids</taxon>
        <taxon>Fagales</taxon>
        <taxon>Fagaceae</taxon>
        <taxon>Quercus</taxon>
    </lineage>
</organism>
<keyword evidence="5 10" id="KW-0418">Kinase</keyword>
<sequence length="395" mass="44243">MRLPATELLKDPFLATVNSKDLICDSLRVPINLPVLVNPPQPEYHAMDIDSNCKKLSVDSGVKSINGSSNSSTLEFQSFTKNNEFRLRGQRIDDDNTISLTLRITDPCGHVRNIHFSFYLDSDTATAIAQEMVEQLDLSKEDVAVIRELIDNLINQLASSLKSFFENHSYEKNGSFGVDSGSADTLVNHDDCYKALNEYGFNSEYGVYDHGGHNEKSYEASSSESVMINEPAKNSASSFDLSCSVMSKNLDLSNICSLSLADKGQYDDLKLELEAIDSQYHQQFIELLRMREEAIENARNRMMTCMQFLQVVRRQHLLSAWRAVAPIVIAKFNRLEHVVGVANEELKQAHALTAAALERERVAKRKFERAKAACMISKEKATKLTISLVVLGPCF</sequence>